<dbReference type="InterPro" id="IPR009057">
    <property type="entry name" value="Homeodomain-like_sf"/>
</dbReference>
<feature type="DNA-binding region" description="H-T-H motif" evidence="2">
    <location>
        <begin position="28"/>
        <end position="47"/>
    </location>
</feature>
<dbReference type="InterPro" id="IPR001647">
    <property type="entry name" value="HTH_TetR"/>
</dbReference>
<name>A0ABS8I168_9FIRM</name>
<dbReference type="PROSITE" id="PS50977">
    <property type="entry name" value="HTH_TETR_2"/>
    <property type="match status" value="1"/>
</dbReference>
<dbReference type="SUPFAM" id="SSF46689">
    <property type="entry name" value="Homeodomain-like"/>
    <property type="match status" value="1"/>
</dbReference>
<reference evidence="4" key="1">
    <citation type="submission" date="2021-11" db="EMBL/GenBank/DDBJ databases">
        <title>Description of a new species Pelosinus isolated from the bottom sediments of Lake Baikal.</title>
        <authorList>
            <person name="Zakharyuk A."/>
        </authorList>
    </citation>
    <scope>NUCLEOTIDE SEQUENCE</scope>
    <source>
        <strain evidence="4">Bkl1</strain>
    </source>
</reference>
<evidence type="ECO:0000256" key="2">
    <source>
        <dbReference type="PROSITE-ProRule" id="PRU00335"/>
    </source>
</evidence>
<accession>A0ABS8I168</accession>
<organism evidence="4 5">
    <name type="scientific">Pelosinus baikalensis</name>
    <dbReference type="NCBI Taxonomy" id="2892015"/>
    <lineage>
        <taxon>Bacteria</taxon>
        <taxon>Bacillati</taxon>
        <taxon>Bacillota</taxon>
        <taxon>Negativicutes</taxon>
        <taxon>Selenomonadales</taxon>
        <taxon>Sporomusaceae</taxon>
        <taxon>Pelosinus</taxon>
    </lineage>
</organism>
<sequence length="199" mass="23269">MKKNISKEQIVDTALELMRNKNDIRGLNLREIARTLGCAHTNLYNYFPSYTDLLWETHTALQEIFMEMLKERIMNAKTADLKLRYFFDTFVDIYLTNKGWFRLAWLEYIGENRPERDAVVTEHTFTELTQYISDIWQELHGNPPDKDQTGRVLHNTHCYIVGEISNYVSGRGLIENEAELKGYIVDQAVNILTLCLQKG</sequence>
<protein>
    <submittedName>
        <fullName evidence="4">TetR/AcrR family transcriptional regulator</fullName>
    </submittedName>
</protein>
<evidence type="ECO:0000313" key="5">
    <source>
        <dbReference type="Proteomes" id="UP001165492"/>
    </source>
</evidence>
<evidence type="ECO:0000259" key="3">
    <source>
        <dbReference type="PROSITE" id="PS50977"/>
    </source>
</evidence>
<evidence type="ECO:0000313" key="4">
    <source>
        <dbReference type="EMBL" id="MCC5468659.1"/>
    </source>
</evidence>
<evidence type="ECO:0000256" key="1">
    <source>
        <dbReference type="ARBA" id="ARBA00023125"/>
    </source>
</evidence>
<keyword evidence="5" id="KW-1185">Reference proteome</keyword>
<feature type="domain" description="HTH tetR-type" evidence="3">
    <location>
        <begin position="4"/>
        <end position="65"/>
    </location>
</feature>
<dbReference type="Gene3D" id="1.10.357.10">
    <property type="entry name" value="Tetracycline Repressor, domain 2"/>
    <property type="match status" value="1"/>
</dbReference>
<dbReference type="RefSeq" id="WP_229537522.1">
    <property type="nucleotide sequence ID" value="NZ_JAJHJB010000089.1"/>
</dbReference>
<dbReference type="EMBL" id="JAJHJB010000089">
    <property type="protein sequence ID" value="MCC5468659.1"/>
    <property type="molecule type" value="Genomic_DNA"/>
</dbReference>
<dbReference type="Gene3D" id="1.10.10.60">
    <property type="entry name" value="Homeodomain-like"/>
    <property type="match status" value="1"/>
</dbReference>
<dbReference type="Proteomes" id="UP001165492">
    <property type="component" value="Unassembled WGS sequence"/>
</dbReference>
<keyword evidence="1 2" id="KW-0238">DNA-binding</keyword>
<gene>
    <name evidence="4" type="ORF">LMF89_25315</name>
</gene>
<comment type="caution">
    <text evidence="4">The sequence shown here is derived from an EMBL/GenBank/DDBJ whole genome shotgun (WGS) entry which is preliminary data.</text>
</comment>
<proteinExistence type="predicted"/>